<dbReference type="Gene3D" id="3.40.50.12780">
    <property type="entry name" value="N-terminal domain of ligase-like"/>
    <property type="match status" value="1"/>
</dbReference>
<dbReference type="Pfam" id="PF13193">
    <property type="entry name" value="AMP-binding_C"/>
    <property type="match status" value="1"/>
</dbReference>
<comment type="caution">
    <text evidence="5">The sequence shown here is derived from an EMBL/GenBank/DDBJ whole genome shotgun (WGS) entry which is preliminary data.</text>
</comment>
<evidence type="ECO:0000313" key="5">
    <source>
        <dbReference type="EMBL" id="GDY33935.1"/>
    </source>
</evidence>
<name>A0A4D4JAT7_9PSEU</name>
<dbReference type="PANTHER" id="PTHR43767:SF7">
    <property type="entry name" value="MEDIUM_LONG-CHAIN-FATTY-ACID--COA LIGASE FADD8"/>
    <property type="match status" value="1"/>
</dbReference>
<dbReference type="FunFam" id="3.30.300.30:FF:000008">
    <property type="entry name" value="2,3-dihydroxybenzoate-AMP ligase"/>
    <property type="match status" value="1"/>
</dbReference>
<dbReference type="Pfam" id="PF00501">
    <property type="entry name" value="AMP-binding"/>
    <property type="match status" value="1"/>
</dbReference>
<evidence type="ECO:0000256" key="2">
    <source>
        <dbReference type="ARBA" id="ARBA00022598"/>
    </source>
</evidence>
<gene>
    <name evidence="5" type="ORF">GTS_55680</name>
</gene>
<proteinExistence type="inferred from homology"/>
<keyword evidence="2 5" id="KW-0436">Ligase</keyword>
<evidence type="ECO:0000259" key="4">
    <source>
        <dbReference type="Pfam" id="PF13193"/>
    </source>
</evidence>
<evidence type="ECO:0000259" key="3">
    <source>
        <dbReference type="Pfam" id="PF00501"/>
    </source>
</evidence>
<protein>
    <submittedName>
        <fullName evidence="5">Long-chain-fatty-acid--CoA ligase</fullName>
    </submittedName>
</protein>
<dbReference type="InterPro" id="IPR042099">
    <property type="entry name" value="ANL_N_sf"/>
</dbReference>
<feature type="domain" description="AMP-binding enzyme C-terminal" evidence="4">
    <location>
        <begin position="430"/>
        <end position="504"/>
    </location>
</feature>
<keyword evidence="6" id="KW-1185">Reference proteome</keyword>
<comment type="similarity">
    <text evidence="1">Belongs to the ATP-dependent AMP-binding enzyme family.</text>
</comment>
<evidence type="ECO:0000256" key="1">
    <source>
        <dbReference type="ARBA" id="ARBA00006432"/>
    </source>
</evidence>
<dbReference type="Gene3D" id="3.30.300.30">
    <property type="match status" value="1"/>
</dbReference>
<dbReference type="PROSITE" id="PS00455">
    <property type="entry name" value="AMP_BINDING"/>
    <property type="match status" value="1"/>
</dbReference>
<dbReference type="PANTHER" id="PTHR43767">
    <property type="entry name" value="LONG-CHAIN-FATTY-ACID--COA LIGASE"/>
    <property type="match status" value="1"/>
</dbReference>
<feature type="domain" description="AMP-dependent synthetase/ligase" evidence="3">
    <location>
        <begin position="19"/>
        <end position="379"/>
    </location>
</feature>
<dbReference type="Proteomes" id="UP000298860">
    <property type="component" value="Unassembled WGS sequence"/>
</dbReference>
<organism evidence="5 6">
    <name type="scientific">Gandjariella thermophila</name>
    <dbReference type="NCBI Taxonomy" id="1931992"/>
    <lineage>
        <taxon>Bacteria</taxon>
        <taxon>Bacillati</taxon>
        <taxon>Actinomycetota</taxon>
        <taxon>Actinomycetes</taxon>
        <taxon>Pseudonocardiales</taxon>
        <taxon>Pseudonocardiaceae</taxon>
        <taxon>Gandjariella</taxon>
    </lineage>
</organism>
<dbReference type="SUPFAM" id="SSF56801">
    <property type="entry name" value="Acetyl-CoA synthetase-like"/>
    <property type="match status" value="1"/>
</dbReference>
<dbReference type="GO" id="GO:0016877">
    <property type="term" value="F:ligase activity, forming carbon-sulfur bonds"/>
    <property type="evidence" value="ECO:0007669"/>
    <property type="project" value="UniProtKB-ARBA"/>
</dbReference>
<dbReference type="AlphaFoldDB" id="A0A4D4JAT7"/>
<reference evidence="6" key="1">
    <citation type="submission" date="2019-04" db="EMBL/GenBank/DDBJ databases">
        <title>Draft genome sequence of Pseudonocardiaceae bacterium SL3-2-4.</title>
        <authorList>
            <person name="Ningsih F."/>
            <person name="Yokota A."/>
            <person name="Sakai Y."/>
            <person name="Nanatani K."/>
            <person name="Yabe S."/>
            <person name="Oetari A."/>
            <person name="Sjamsuridzal W."/>
        </authorList>
    </citation>
    <scope>NUCLEOTIDE SEQUENCE [LARGE SCALE GENOMIC DNA]</scope>
    <source>
        <strain evidence="6">SL3-2-4</strain>
    </source>
</reference>
<evidence type="ECO:0000313" key="6">
    <source>
        <dbReference type="Proteomes" id="UP000298860"/>
    </source>
</evidence>
<dbReference type="InterPro" id="IPR000873">
    <property type="entry name" value="AMP-dep_synth/lig_dom"/>
</dbReference>
<sequence>MFSQRGLAMGERNLARQADRQLDRHGDYDSLFFEGAWYSSGWLADRAARLATGLIGQGVGPGDRVVILMANCPEVLVTYQAVWRAGGVVTPLIFLVSEDELRHALTDSGAVGVVTTAEFAPKVGAAARGVPTVRFVTVVGGSPDQLPVPGFDFAELAAHEPGSIVDRADDDLAALLYTGGTTGRSKGVPMTHANLYWCGSAAYQSSARDDLTTGLVPLPLAHAYGLLVTCVGMHQEQPGRTILMRWFDPAGWVDLAETHRVQRSALVPSMIQMLLTQPLEQADLSALVAVTSGASPLADEVRAEFEARVPSAKIYEGYGCSETGAVISGNPLDARRPGSVGTPVPGVEVTIRDDDDHELPPGQDGEICVRSPGVMSGYWHAPEATTAALVGGWLHTGDIGHLDADGYLYVVDRKKDLIIRGGFNVYPRDVEDALLGHPAVALAGVVGRPDSRLGEEVVAFVSLRPEATVTADELTAYAKERLAAHKYPREIRIVPEVPLTSVGKLDRKRLRAMVRADAERSAAQQAAR</sequence>
<dbReference type="EMBL" id="BJFL01000068">
    <property type="protein sequence ID" value="GDY33935.1"/>
    <property type="molecule type" value="Genomic_DNA"/>
</dbReference>
<dbReference type="InterPro" id="IPR045851">
    <property type="entry name" value="AMP-bd_C_sf"/>
</dbReference>
<dbReference type="InterPro" id="IPR050237">
    <property type="entry name" value="ATP-dep_AMP-bd_enzyme"/>
</dbReference>
<dbReference type="InterPro" id="IPR025110">
    <property type="entry name" value="AMP-bd_C"/>
</dbReference>
<accession>A0A4D4JAT7</accession>
<dbReference type="InterPro" id="IPR020845">
    <property type="entry name" value="AMP-binding_CS"/>
</dbReference>